<dbReference type="Proteomes" id="UP000503505">
    <property type="component" value="Chromosome"/>
</dbReference>
<gene>
    <name evidence="1" type="ORF">FSC10_14745</name>
</gene>
<sequence length="221" mass="25258">MMYQLNDLTLLGKGGYKLVYQHPTDESKAIKVMNPNRINDNGEWAHLGRFKRGHAQGVYKQFRREVLQYLQLCKNHYKHNIFSFPIETPYGFVETDQGLGLVVEKIISPNGNGITLHELCRTGEFNDTHAKALDEFFDACCDLHIVYGEVNIAGIMYSEKRSGKPEFVLVDGMGDKLFIPLRAMSKSLNAKNVRKIEGRIRHKMDELLQSAQQNQIENRAA</sequence>
<name>A0AAE6WXS1_9GAMM</name>
<dbReference type="EMBL" id="CP044463">
    <property type="protein sequence ID" value="QIC68543.1"/>
    <property type="molecule type" value="Genomic_DNA"/>
</dbReference>
<dbReference type="InterPro" id="IPR011009">
    <property type="entry name" value="Kinase-like_dom_sf"/>
</dbReference>
<reference evidence="1 2" key="1">
    <citation type="submission" date="2019-09" db="EMBL/GenBank/DDBJ databases">
        <title>Non-baumannii Acinetobacter spp. carrying blaNDM-1 isolated in China.</title>
        <authorList>
            <person name="Cui C."/>
            <person name="Chen C."/>
            <person name="Sun J."/>
            <person name="Liu Y."/>
        </authorList>
    </citation>
    <scope>NUCLEOTIDE SEQUENCE [LARGE SCALE GENOMIC DNA]</scope>
    <source>
        <strain evidence="1 2">HZE23-1</strain>
    </source>
</reference>
<dbReference type="Pfam" id="PF10707">
    <property type="entry name" value="YrbL-PhoP_reg"/>
    <property type="match status" value="1"/>
</dbReference>
<proteinExistence type="predicted"/>
<dbReference type="RefSeq" id="WP_163167631.1">
    <property type="nucleotide sequence ID" value="NZ_CP044463.1"/>
</dbReference>
<dbReference type="InterPro" id="IPR019647">
    <property type="entry name" value="PhoP_reg_network_YrbL"/>
</dbReference>
<dbReference type="AlphaFoldDB" id="A0AAE6WXS1"/>
<dbReference type="GeneID" id="58164536"/>
<protein>
    <recommendedName>
        <fullName evidence="3">PhoP regulatory network protein YrbL</fullName>
    </recommendedName>
</protein>
<accession>A0AAE6WXS1</accession>
<evidence type="ECO:0008006" key="3">
    <source>
        <dbReference type="Google" id="ProtNLM"/>
    </source>
</evidence>
<dbReference type="SUPFAM" id="SSF56112">
    <property type="entry name" value="Protein kinase-like (PK-like)"/>
    <property type="match status" value="1"/>
</dbReference>
<evidence type="ECO:0000313" key="1">
    <source>
        <dbReference type="EMBL" id="QIC68543.1"/>
    </source>
</evidence>
<organism evidence="1 2">
    <name type="scientific">Acinetobacter schindleri</name>
    <dbReference type="NCBI Taxonomy" id="108981"/>
    <lineage>
        <taxon>Bacteria</taxon>
        <taxon>Pseudomonadati</taxon>
        <taxon>Pseudomonadota</taxon>
        <taxon>Gammaproteobacteria</taxon>
        <taxon>Moraxellales</taxon>
        <taxon>Moraxellaceae</taxon>
        <taxon>Acinetobacter</taxon>
    </lineage>
</organism>
<evidence type="ECO:0000313" key="2">
    <source>
        <dbReference type="Proteomes" id="UP000503505"/>
    </source>
</evidence>